<dbReference type="InterPro" id="IPR013216">
    <property type="entry name" value="Methyltransf_11"/>
</dbReference>
<protein>
    <recommendedName>
        <fullName evidence="1">Methyltransferase type 11 domain-containing protein</fullName>
    </recommendedName>
</protein>
<dbReference type="Gene3D" id="3.40.50.150">
    <property type="entry name" value="Vaccinia Virus protein VP39"/>
    <property type="match status" value="1"/>
</dbReference>
<feature type="domain" description="Methyltransferase type 11" evidence="1">
    <location>
        <begin position="37"/>
        <end position="132"/>
    </location>
</feature>
<dbReference type="SUPFAM" id="SSF53335">
    <property type="entry name" value="S-adenosyl-L-methionine-dependent methyltransferases"/>
    <property type="match status" value="1"/>
</dbReference>
<dbReference type="Pfam" id="PF08241">
    <property type="entry name" value="Methyltransf_11"/>
    <property type="match status" value="1"/>
</dbReference>
<evidence type="ECO:0000259" key="1">
    <source>
        <dbReference type="Pfam" id="PF08241"/>
    </source>
</evidence>
<dbReference type="GO" id="GO:0008757">
    <property type="term" value="F:S-adenosylmethionine-dependent methyltransferase activity"/>
    <property type="evidence" value="ECO:0007669"/>
    <property type="project" value="InterPro"/>
</dbReference>
<accession>A0A1F5F560</accession>
<gene>
    <name evidence="2" type="ORF">A2Y64_01750</name>
</gene>
<dbReference type="STRING" id="1817816.A2Y64_01750"/>
<dbReference type="AlphaFoldDB" id="A0A1F5F560"/>
<comment type="caution">
    <text evidence="2">The sequence shown here is derived from an EMBL/GenBank/DDBJ whole genome shotgun (WGS) entry which is preliminary data.</text>
</comment>
<dbReference type="Proteomes" id="UP000177187">
    <property type="component" value="Unassembled WGS sequence"/>
</dbReference>
<organism evidence="2 3">
    <name type="scientific">Candidatus Coatesbacteria bacterium RBG_13_66_14</name>
    <dbReference type="NCBI Taxonomy" id="1817816"/>
    <lineage>
        <taxon>Bacteria</taxon>
        <taxon>Candidatus Coatesiibacteriota</taxon>
    </lineage>
</organism>
<name>A0A1F5F560_9BACT</name>
<sequence>MTVDEAESRLPEEELFAHLLLRRLGRFKRLETGARIVDVGCAAGVMVLVLKRRGYDAVGVEPDRRARETAQRLSAKLGEEIPVLEGRAEALPLPDASCDLVIASSVLEHAADLELSLREARRVLKSDGALWFYSTSALCPRQHEIRGFPLFGWYPLRLKRRFMRWAVRRRPELVGHTANPALHWFTPGLTRRLLQRAGFGRIINRWRLRLPEEGGRVYRLALKLIQTLPPLRFLADVFVPDSAYLTLVA</sequence>
<proteinExistence type="predicted"/>
<evidence type="ECO:0000313" key="2">
    <source>
        <dbReference type="EMBL" id="OGD74464.1"/>
    </source>
</evidence>
<dbReference type="EMBL" id="MFAF01000102">
    <property type="protein sequence ID" value="OGD74464.1"/>
    <property type="molecule type" value="Genomic_DNA"/>
</dbReference>
<evidence type="ECO:0000313" key="3">
    <source>
        <dbReference type="Proteomes" id="UP000177187"/>
    </source>
</evidence>
<dbReference type="CDD" id="cd02440">
    <property type="entry name" value="AdoMet_MTases"/>
    <property type="match status" value="1"/>
</dbReference>
<dbReference type="InterPro" id="IPR029063">
    <property type="entry name" value="SAM-dependent_MTases_sf"/>
</dbReference>
<dbReference type="PANTHER" id="PTHR43861">
    <property type="entry name" value="TRANS-ACONITATE 2-METHYLTRANSFERASE-RELATED"/>
    <property type="match status" value="1"/>
</dbReference>
<reference evidence="2 3" key="1">
    <citation type="journal article" date="2016" name="Nat. Commun.">
        <title>Thousands of microbial genomes shed light on interconnected biogeochemical processes in an aquifer system.</title>
        <authorList>
            <person name="Anantharaman K."/>
            <person name="Brown C.T."/>
            <person name="Hug L.A."/>
            <person name="Sharon I."/>
            <person name="Castelle C.J."/>
            <person name="Probst A.J."/>
            <person name="Thomas B.C."/>
            <person name="Singh A."/>
            <person name="Wilkins M.J."/>
            <person name="Karaoz U."/>
            <person name="Brodie E.L."/>
            <person name="Williams K.H."/>
            <person name="Hubbard S.S."/>
            <person name="Banfield J.F."/>
        </authorList>
    </citation>
    <scope>NUCLEOTIDE SEQUENCE [LARGE SCALE GENOMIC DNA]</scope>
</reference>